<dbReference type="PIRSF" id="PIRSF038945">
    <property type="entry name" value="Thr_synthase"/>
    <property type="match status" value="1"/>
</dbReference>
<dbReference type="AlphaFoldDB" id="A0A517ZB57"/>
<comment type="cofactor">
    <cofactor evidence="1 8 9">
        <name>pyridoxal 5'-phosphate</name>
        <dbReference type="ChEBI" id="CHEBI:597326"/>
    </cofactor>
</comment>
<dbReference type="GO" id="GO:0009097">
    <property type="term" value="P:isoleucine biosynthetic process"/>
    <property type="evidence" value="ECO:0007669"/>
    <property type="project" value="TreeGrafter"/>
</dbReference>
<evidence type="ECO:0000256" key="4">
    <source>
        <dbReference type="ARBA" id="ARBA00022898"/>
    </source>
</evidence>
<dbReference type="InterPro" id="IPR001926">
    <property type="entry name" value="TrpB-like_PALP"/>
</dbReference>
<evidence type="ECO:0000256" key="8">
    <source>
        <dbReference type="PIRNR" id="PIRNR038945"/>
    </source>
</evidence>
<proteinExistence type="inferred from homology"/>
<comment type="similarity">
    <text evidence="2 8">Belongs to the threonine synthase family.</text>
</comment>
<dbReference type="GO" id="GO:0009088">
    <property type="term" value="P:threonine biosynthetic process"/>
    <property type="evidence" value="ECO:0007669"/>
    <property type="project" value="UniProtKB-UniRule"/>
</dbReference>
<evidence type="ECO:0000313" key="12">
    <source>
        <dbReference type="EMBL" id="QDU39732.1"/>
    </source>
</evidence>
<keyword evidence="8" id="KW-0028">Amino-acid biosynthesis</keyword>
<dbReference type="GO" id="GO:0003941">
    <property type="term" value="F:L-serine ammonia-lyase activity"/>
    <property type="evidence" value="ECO:0007669"/>
    <property type="project" value="TreeGrafter"/>
</dbReference>
<dbReference type="GO" id="GO:0006565">
    <property type="term" value="P:L-serine catabolic process"/>
    <property type="evidence" value="ECO:0007669"/>
    <property type="project" value="TreeGrafter"/>
</dbReference>
<feature type="domain" description="Tryptophan synthase beta chain-like PALP" evidence="11">
    <location>
        <begin position="41"/>
        <end position="364"/>
    </location>
</feature>
<dbReference type="GO" id="GO:0004795">
    <property type="term" value="F:threonine synthase activity"/>
    <property type="evidence" value="ECO:0007669"/>
    <property type="project" value="UniProtKB-UniRule"/>
</dbReference>
<sequence>MPTSLKEFEAAWANRSNPLDFSGVWRFRRLLPFAPDDQIVTIGEGQTILQQSDPVGKYVGMDAGRLHLQYEGLNPSGSFKDNGMTAASTHARMVGAKIAACASTGNTSASLAIYASTTGLFRVVVFVGSGKIAFGKLSQALDYGATTIQIRGDFDDALKQVRAVCAEGGIYLCNSVNPFRLEGQKTIMYRVLEGLGWEVPDWIVVPGGNLGNSSAFGKAFIELKKLGLIDRIPRLAVINAAGANTLHELYEHKGLRWNDGRPDQSLIDSFYTDMDERNRRAQTLASAIEINRPVNLKKCLRALDACDGVVREVSDAEILDAKAHVGAGGFGCEPASGASVAGARLLRKQGIIAPGDRVVCILTGHQLKDPDVTVGYHAAESNERLAEKLAGGGVVERPFSNGPIVVDNDFQRIMEVIRQIE</sequence>
<dbReference type="GO" id="GO:0004794">
    <property type="term" value="F:threonine deaminase activity"/>
    <property type="evidence" value="ECO:0007669"/>
    <property type="project" value="TreeGrafter"/>
</dbReference>
<evidence type="ECO:0000256" key="9">
    <source>
        <dbReference type="PIRSR" id="PIRSR038945-1"/>
    </source>
</evidence>
<evidence type="ECO:0000256" key="10">
    <source>
        <dbReference type="PIRSR" id="PIRSR038945-2"/>
    </source>
</evidence>
<evidence type="ECO:0000313" key="13">
    <source>
        <dbReference type="Proteomes" id="UP000320496"/>
    </source>
</evidence>
<accession>A0A517ZB57</accession>
<dbReference type="PANTHER" id="PTHR48078:SF6">
    <property type="entry name" value="L-THREONINE DEHYDRATASE CATABOLIC TDCB"/>
    <property type="match status" value="1"/>
</dbReference>
<name>A0A517ZB57_9PLAN</name>
<comment type="pathway">
    <text evidence="8">Amino-acid biosynthesis; L-threonine biosynthesis; L-threonine from L-aspartate: step 5/5.</text>
</comment>
<dbReference type="InterPro" id="IPR004450">
    <property type="entry name" value="Thr_synthase-like"/>
</dbReference>
<dbReference type="InterPro" id="IPR036052">
    <property type="entry name" value="TrpB-like_PALP_sf"/>
</dbReference>
<dbReference type="InterPro" id="IPR026260">
    <property type="entry name" value="Thr_Synthase_bac/arc"/>
</dbReference>
<dbReference type="CDD" id="cd01563">
    <property type="entry name" value="Thr-synth_1"/>
    <property type="match status" value="1"/>
</dbReference>
<keyword evidence="13" id="KW-1185">Reference proteome</keyword>
<keyword evidence="5 8" id="KW-0456">Lyase</keyword>
<protein>
    <recommendedName>
        <fullName evidence="3 7">Threonine synthase</fullName>
        <ecNumber evidence="7 8">4.2.3.1</ecNumber>
    </recommendedName>
</protein>
<dbReference type="InterPro" id="IPR050147">
    <property type="entry name" value="Ser/Thr_Dehydratase"/>
</dbReference>
<keyword evidence="4 8" id="KW-0663">Pyridoxal phosphate</keyword>
<dbReference type="EMBL" id="CP036275">
    <property type="protein sequence ID" value="QDU39732.1"/>
    <property type="molecule type" value="Genomic_DNA"/>
</dbReference>
<evidence type="ECO:0000256" key="7">
    <source>
        <dbReference type="NCBIfam" id="TIGR00260"/>
    </source>
</evidence>
<feature type="binding site" evidence="9">
    <location>
        <position position="106"/>
    </location>
    <ligand>
        <name>pyridoxal 5'-phosphate</name>
        <dbReference type="ChEBI" id="CHEBI:597326"/>
    </ligand>
</feature>
<gene>
    <name evidence="12" type="primary">thrC_2</name>
    <name evidence="12" type="ORF">Mal4_40790</name>
</gene>
<dbReference type="EC" id="4.2.3.1" evidence="7 8"/>
<evidence type="ECO:0000256" key="2">
    <source>
        <dbReference type="ARBA" id="ARBA00005517"/>
    </source>
</evidence>
<dbReference type="GO" id="GO:0006567">
    <property type="term" value="P:L-threonine catabolic process"/>
    <property type="evidence" value="ECO:0007669"/>
    <property type="project" value="TreeGrafter"/>
</dbReference>
<evidence type="ECO:0000256" key="5">
    <source>
        <dbReference type="ARBA" id="ARBA00023239"/>
    </source>
</evidence>
<dbReference type="PANTHER" id="PTHR48078">
    <property type="entry name" value="THREONINE DEHYDRATASE, MITOCHONDRIAL-RELATED"/>
    <property type="match status" value="1"/>
</dbReference>
<evidence type="ECO:0000259" key="11">
    <source>
        <dbReference type="Pfam" id="PF00291"/>
    </source>
</evidence>
<dbReference type="Proteomes" id="UP000320496">
    <property type="component" value="Chromosome"/>
</dbReference>
<evidence type="ECO:0000256" key="1">
    <source>
        <dbReference type="ARBA" id="ARBA00001933"/>
    </source>
</evidence>
<dbReference type="SUPFAM" id="SSF53686">
    <property type="entry name" value="Tryptophan synthase beta subunit-like PLP-dependent enzymes"/>
    <property type="match status" value="1"/>
</dbReference>
<reference evidence="12 13" key="1">
    <citation type="submission" date="2019-02" db="EMBL/GenBank/DDBJ databases">
        <title>Deep-cultivation of Planctomycetes and their phenomic and genomic characterization uncovers novel biology.</title>
        <authorList>
            <person name="Wiegand S."/>
            <person name="Jogler M."/>
            <person name="Boedeker C."/>
            <person name="Pinto D."/>
            <person name="Vollmers J."/>
            <person name="Rivas-Marin E."/>
            <person name="Kohn T."/>
            <person name="Peeters S.H."/>
            <person name="Heuer A."/>
            <person name="Rast P."/>
            <person name="Oberbeckmann S."/>
            <person name="Bunk B."/>
            <person name="Jeske O."/>
            <person name="Meyerdierks A."/>
            <person name="Storesund J.E."/>
            <person name="Kallscheuer N."/>
            <person name="Luecker S."/>
            <person name="Lage O.M."/>
            <person name="Pohl T."/>
            <person name="Merkel B.J."/>
            <person name="Hornburger P."/>
            <person name="Mueller R.-W."/>
            <person name="Bruemmer F."/>
            <person name="Labrenz M."/>
            <person name="Spormann A.M."/>
            <person name="Op den Camp H."/>
            <person name="Overmann J."/>
            <person name="Amann R."/>
            <person name="Jetten M.S.M."/>
            <person name="Mascher T."/>
            <person name="Medema M.H."/>
            <person name="Devos D.P."/>
            <person name="Kaster A.-K."/>
            <person name="Ovreas L."/>
            <person name="Rohde M."/>
            <person name="Galperin M.Y."/>
            <person name="Jogler C."/>
        </authorList>
    </citation>
    <scope>NUCLEOTIDE SEQUENCE [LARGE SCALE GENOMIC DNA]</scope>
    <source>
        <strain evidence="12 13">Mal4</strain>
    </source>
</reference>
<dbReference type="Gene3D" id="3.40.50.1100">
    <property type="match status" value="2"/>
</dbReference>
<feature type="modified residue" description="N6-(pyridoxal phosphate)lysine" evidence="10">
    <location>
        <position position="80"/>
    </location>
</feature>
<evidence type="ECO:0000256" key="6">
    <source>
        <dbReference type="ARBA" id="ARBA00049144"/>
    </source>
</evidence>
<organism evidence="12 13">
    <name type="scientific">Maioricimonas rarisocia</name>
    <dbReference type="NCBI Taxonomy" id="2528026"/>
    <lineage>
        <taxon>Bacteria</taxon>
        <taxon>Pseudomonadati</taxon>
        <taxon>Planctomycetota</taxon>
        <taxon>Planctomycetia</taxon>
        <taxon>Planctomycetales</taxon>
        <taxon>Planctomycetaceae</taxon>
        <taxon>Maioricimonas</taxon>
    </lineage>
</organism>
<dbReference type="UniPathway" id="UPA00050">
    <property type="reaction ID" value="UER00065"/>
</dbReference>
<feature type="binding site" evidence="9">
    <location>
        <position position="363"/>
    </location>
    <ligand>
        <name>pyridoxal 5'-phosphate</name>
        <dbReference type="ChEBI" id="CHEBI:597326"/>
    </ligand>
</feature>
<dbReference type="NCBIfam" id="TIGR00260">
    <property type="entry name" value="thrC"/>
    <property type="match status" value="1"/>
</dbReference>
<comment type="function">
    <text evidence="8">Catalyzes the gamma-elimination of phosphate from L-phosphohomoserine and the beta-addition of water to produce L-threonine.</text>
</comment>
<keyword evidence="8" id="KW-0791">Threonine biosynthesis</keyword>
<dbReference type="KEGG" id="mri:Mal4_40790"/>
<feature type="binding site" evidence="9">
    <location>
        <begin position="208"/>
        <end position="212"/>
    </location>
    <ligand>
        <name>pyridoxal 5'-phosphate</name>
        <dbReference type="ChEBI" id="CHEBI:597326"/>
    </ligand>
</feature>
<evidence type="ECO:0000256" key="3">
    <source>
        <dbReference type="ARBA" id="ARBA00018679"/>
    </source>
</evidence>
<comment type="catalytic activity">
    <reaction evidence="6 8">
        <text>O-phospho-L-homoserine + H2O = L-threonine + phosphate</text>
        <dbReference type="Rhea" id="RHEA:10840"/>
        <dbReference type="ChEBI" id="CHEBI:15377"/>
        <dbReference type="ChEBI" id="CHEBI:43474"/>
        <dbReference type="ChEBI" id="CHEBI:57590"/>
        <dbReference type="ChEBI" id="CHEBI:57926"/>
        <dbReference type="EC" id="4.2.3.1"/>
    </reaction>
</comment>
<dbReference type="Pfam" id="PF00291">
    <property type="entry name" value="PALP"/>
    <property type="match status" value="1"/>
</dbReference>